<dbReference type="Proteomes" id="UP000614261">
    <property type="component" value="Unassembled WGS sequence"/>
</dbReference>
<evidence type="ECO:0000313" key="1">
    <source>
        <dbReference type="EMBL" id="GGB68978.1"/>
    </source>
</evidence>
<evidence type="ECO:0000313" key="2">
    <source>
        <dbReference type="Proteomes" id="UP000614261"/>
    </source>
</evidence>
<dbReference type="RefSeq" id="WP_188514792.1">
    <property type="nucleotide sequence ID" value="NZ_BMGD01000004.1"/>
</dbReference>
<proteinExistence type="predicted"/>
<sequence>MDFGIGERQEEFKDAVLRSAREDVEKYPALLDQLFGVLKERMPESVVSTFAFYGTRAAINNDGETRTLTKGIEQHHIELL</sequence>
<protein>
    <submittedName>
        <fullName evidence="1">Uncharacterized protein</fullName>
    </submittedName>
</protein>
<gene>
    <name evidence="1" type="ORF">GCM10010833_25250</name>
</gene>
<organism evidence="1 2">
    <name type="scientific">Blastomonas aquatica</name>
    <dbReference type="NCBI Taxonomy" id="1510276"/>
    <lineage>
        <taxon>Bacteria</taxon>
        <taxon>Pseudomonadati</taxon>
        <taxon>Pseudomonadota</taxon>
        <taxon>Alphaproteobacteria</taxon>
        <taxon>Sphingomonadales</taxon>
        <taxon>Sphingomonadaceae</taxon>
        <taxon>Blastomonas</taxon>
    </lineage>
</organism>
<dbReference type="EMBL" id="BMGD01000004">
    <property type="protein sequence ID" value="GGB68978.1"/>
    <property type="molecule type" value="Genomic_DNA"/>
</dbReference>
<keyword evidence="2" id="KW-1185">Reference proteome</keyword>
<accession>A0ABQ1JL50</accession>
<reference evidence="2" key="1">
    <citation type="journal article" date="2019" name="Int. J. Syst. Evol. Microbiol.">
        <title>The Global Catalogue of Microorganisms (GCM) 10K type strain sequencing project: providing services to taxonomists for standard genome sequencing and annotation.</title>
        <authorList>
            <consortium name="The Broad Institute Genomics Platform"/>
            <consortium name="The Broad Institute Genome Sequencing Center for Infectious Disease"/>
            <person name="Wu L."/>
            <person name="Ma J."/>
        </authorList>
    </citation>
    <scope>NUCLEOTIDE SEQUENCE [LARGE SCALE GENOMIC DNA]</scope>
    <source>
        <strain evidence="2">CGMCC 1.12851</strain>
    </source>
</reference>
<name>A0ABQ1JL50_9SPHN</name>
<comment type="caution">
    <text evidence="1">The sequence shown here is derived from an EMBL/GenBank/DDBJ whole genome shotgun (WGS) entry which is preliminary data.</text>
</comment>